<protein>
    <submittedName>
        <fullName evidence="2">Uncharacterized protein</fullName>
    </submittedName>
</protein>
<proteinExistence type="predicted"/>
<gene>
    <name evidence="2" type="ORF">L596_004535</name>
</gene>
<feature type="transmembrane region" description="Helical" evidence="1">
    <location>
        <begin position="52"/>
        <end position="70"/>
    </location>
</feature>
<keyword evidence="1" id="KW-0472">Membrane</keyword>
<organism evidence="2 3">
    <name type="scientific">Steinernema carpocapsae</name>
    <name type="common">Entomopathogenic nematode</name>
    <dbReference type="NCBI Taxonomy" id="34508"/>
    <lineage>
        <taxon>Eukaryota</taxon>
        <taxon>Metazoa</taxon>
        <taxon>Ecdysozoa</taxon>
        <taxon>Nematoda</taxon>
        <taxon>Chromadorea</taxon>
        <taxon>Rhabditida</taxon>
        <taxon>Tylenchina</taxon>
        <taxon>Panagrolaimomorpha</taxon>
        <taxon>Strongyloidoidea</taxon>
        <taxon>Steinernematidae</taxon>
        <taxon>Steinernema</taxon>
    </lineage>
</organism>
<keyword evidence="3" id="KW-1185">Reference proteome</keyword>
<reference evidence="2 3" key="1">
    <citation type="journal article" date="2015" name="Genome Biol.">
        <title>Comparative genomics of Steinernema reveals deeply conserved gene regulatory networks.</title>
        <authorList>
            <person name="Dillman A.R."/>
            <person name="Macchietto M."/>
            <person name="Porter C.F."/>
            <person name="Rogers A."/>
            <person name="Williams B."/>
            <person name="Antoshechkin I."/>
            <person name="Lee M.M."/>
            <person name="Goodwin Z."/>
            <person name="Lu X."/>
            <person name="Lewis E.E."/>
            <person name="Goodrich-Blair H."/>
            <person name="Stock S.P."/>
            <person name="Adams B.J."/>
            <person name="Sternberg P.W."/>
            <person name="Mortazavi A."/>
        </authorList>
    </citation>
    <scope>NUCLEOTIDE SEQUENCE [LARGE SCALE GENOMIC DNA]</scope>
    <source>
        <strain evidence="2 3">ALL</strain>
    </source>
</reference>
<reference evidence="2 3" key="2">
    <citation type="journal article" date="2019" name="G3 (Bethesda)">
        <title>Hybrid Assembly of the Genome of the Entomopathogenic Nematode Steinernema carpocapsae Identifies the X-Chromosome.</title>
        <authorList>
            <person name="Serra L."/>
            <person name="Macchietto M."/>
            <person name="Macias-Munoz A."/>
            <person name="McGill C.J."/>
            <person name="Rodriguez I.M."/>
            <person name="Rodriguez B."/>
            <person name="Murad R."/>
            <person name="Mortazavi A."/>
        </authorList>
    </citation>
    <scope>NUCLEOTIDE SEQUENCE [LARGE SCALE GENOMIC DNA]</scope>
    <source>
        <strain evidence="2 3">ALL</strain>
    </source>
</reference>
<name>A0A4U8UX59_STECR</name>
<dbReference type="AlphaFoldDB" id="A0A4U8UX59"/>
<evidence type="ECO:0000256" key="1">
    <source>
        <dbReference type="SAM" id="Phobius"/>
    </source>
</evidence>
<evidence type="ECO:0000313" key="3">
    <source>
        <dbReference type="Proteomes" id="UP000298663"/>
    </source>
</evidence>
<keyword evidence="1" id="KW-1133">Transmembrane helix</keyword>
<keyword evidence="1" id="KW-0812">Transmembrane</keyword>
<accession>A0A4U8UX59</accession>
<dbReference type="EMBL" id="AZBU02000001">
    <property type="protein sequence ID" value="TMS37644.1"/>
    <property type="molecule type" value="Genomic_DNA"/>
</dbReference>
<sequence length="71" mass="8566">MASRVFLWALFRRELLSFHSTVRGWQTERRAEPARHPSLAHRARPRVRFRPVSMTFYLFLFMFVCLLGHSM</sequence>
<comment type="caution">
    <text evidence="2">The sequence shown here is derived from an EMBL/GenBank/DDBJ whole genome shotgun (WGS) entry which is preliminary data.</text>
</comment>
<evidence type="ECO:0000313" key="2">
    <source>
        <dbReference type="EMBL" id="TMS37644.1"/>
    </source>
</evidence>
<dbReference type="Proteomes" id="UP000298663">
    <property type="component" value="Unassembled WGS sequence"/>
</dbReference>